<evidence type="ECO:0000259" key="2">
    <source>
        <dbReference type="Pfam" id="PF05235"/>
    </source>
</evidence>
<reference evidence="3 4" key="1">
    <citation type="submission" date="2017-06" db="EMBL/GenBank/DDBJ databases">
        <title>Streptomyces albireticuli Genome sequencing and assembly.</title>
        <authorList>
            <person name="Wang Y."/>
            <person name="Du B."/>
            <person name="Ding Y."/>
            <person name="Liu H."/>
            <person name="Hou Q."/>
            <person name="Liu K."/>
            <person name="Yao L."/>
            <person name="Wang C."/>
        </authorList>
    </citation>
    <scope>NUCLEOTIDE SEQUENCE [LARGE SCALE GENOMIC DNA]</scope>
    <source>
        <strain evidence="3 4">MDJK11</strain>
    </source>
</reference>
<dbReference type="Gene3D" id="1.40.20.10">
    <property type="entry name" value="CHAD domain"/>
    <property type="match status" value="1"/>
</dbReference>
<proteinExistence type="predicted"/>
<accession>A0A1Z2L2L9</accession>
<feature type="region of interest" description="Disordered" evidence="1">
    <location>
        <begin position="1"/>
        <end position="69"/>
    </location>
</feature>
<sequence length="212" mass="21714">MAQRPHDLPSAVTEDHTAGGQDVTTTTSTTTSTTTGTTISATSGTTGTAGATRRADRGAPAAGPASPGTADATAGTVLAAYLHAQAADFLRSLRLHRESGADAEDASEAARMLRRSARRIAGTLHVYRPLTDVNWTDPLRSELLWLSDILGREYTHAARLARLRGALHRLSGAEGPMGQTGPAGASGARGSTAGGGASRSGRRAPGRCWSGS</sequence>
<evidence type="ECO:0000256" key="1">
    <source>
        <dbReference type="SAM" id="MobiDB-lite"/>
    </source>
</evidence>
<dbReference type="InterPro" id="IPR007899">
    <property type="entry name" value="CHAD_dom"/>
</dbReference>
<dbReference type="Pfam" id="PF05235">
    <property type="entry name" value="CHAD"/>
    <property type="match status" value="1"/>
</dbReference>
<name>A0A1Z2L2L9_9ACTN</name>
<dbReference type="AlphaFoldDB" id="A0A1Z2L2L9"/>
<feature type="domain" description="CHAD" evidence="2">
    <location>
        <begin position="85"/>
        <end position="173"/>
    </location>
</feature>
<organism evidence="3 4">
    <name type="scientific">Streptomyces albireticuli</name>
    <dbReference type="NCBI Taxonomy" id="1940"/>
    <lineage>
        <taxon>Bacteria</taxon>
        <taxon>Bacillati</taxon>
        <taxon>Actinomycetota</taxon>
        <taxon>Actinomycetes</taxon>
        <taxon>Kitasatosporales</taxon>
        <taxon>Streptomycetaceae</taxon>
        <taxon>Streptomyces</taxon>
    </lineage>
</organism>
<feature type="compositionally biased region" description="Basic and acidic residues" evidence="1">
    <location>
        <begin position="1"/>
        <end position="17"/>
    </location>
</feature>
<protein>
    <submittedName>
        <fullName evidence="3">Metal-binding protein</fullName>
    </submittedName>
</protein>
<evidence type="ECO:0000313" key="4">
    <source>
        <dbReference type="Proteomes" id="UP000195755"/>
    </source>
</evidence>
<feature type="region of interest" description="Disordered" evidence="1">
    <location>
        <begin position="172"/>
        <end position="212"/>
    </location>
</feature>
<feature type="compositionally biased region" description="Low complexity" evidence="1">
    <location>
        <begin position="180"/>
        <end position="191"/>
    </location>
</feature>
<gene>
    <name evidence="3" type="ORF">SMD11_2902</name>
</gene>
<evidence type="ECO:0000313" key="3">
    <source>
        <dbReference type="EMBL" id="ARZ68549.1"/>
    </source>
</evidence>
<dbReference type="InterPro" id="IPR038186">
    <property type="entry name" value="CHAD_dom_sf"/>
</dbReference>
<dbReference type="KEGG" id="salj:SMD11_2902"/>
<dbReference type="Proteomes" id="UP000195755">
    <property type="component" value="Chromosome"/>
</dbReference>
<feature type="compositionally biased region" description="Low complexity" evidence="1">
    <location>
        <begin position="18"/>
        <end position="69"/>
    </location>
</feature>
<dbReference type="EMBL" id="CP021744">
    <property type="protein sequence ID" value="ARZ68549.1"/>
    <property type="molecule type" value="Genomic_DNA"/>
</dbReference>